<evidence type="ECO:0000313" key="3">
    <source>
        <dbReference type="EMBL" id="MFC4195135.1"/>
    </source>
</evidence>
<evidence type="ECO:0000313" key="4">
    <source>
        <dbReference type="Proteomes" id="UP001595792"/>
    </source>
</evidence>
<feature type="transmembrane region" description="Helical" evidence="1">
    <location>
        <begin position="6"/>
        <end position="24"/>
    </location>
</feature>
<dbReference type="Proteomes" id="UP001595792">
    <property type="component" value="Unassembled WGS sequence"/>
</dbReference>
<evidence type="ECO:0000259" key="2">
    <source>
        <dbReference type="Pfam" id="PF05569"/>
    </source>
</evidence>
<feature type="transmembrane region" description="Helical" evidence="1">
    <location>
        <begin position="101"/>
        <end position="125"/>
    </location>
</feature>
<name>A0ABV8NDT0_9SPHI</name>
<dbReference type="Pfam" id="PF05569">
    <property type="entry name" value="Peptidase_M56"/>
    <property type="match status" value="1"/>
</dbReference>
<keyword evidence="1" id="KW-0472">Membrane</keyword>
<dbReference type="EMBL" id="JBHSBY010000004">
    <property type="protein sequence ID" value="MFC4195135.1"/>
    <property type="molecule type" value="Genomic_DNA"/>
</dbReference>
<evidence type="ECO:0000256" key="1">
    <source>
        <dbReference type="SAM" id="Phobius"/>
    </source>
</evidence>
<accession>A0ABV8NDT0</accession>
<protein>
    <submittedName>
        <fullName evidence="3">M56 family metallopeptidase</fullName>
    </submittedName>
</protein>
<dbReference type="PANTHER" id="PTHR34978:SF3">
    <property type="entry name" value="SLR0241 PROTEIN"/>
    <property type="match status" value="1"/>
</dbReference>
<feature type="domain" description="Peptidase M56" evidence="2">
    <location>
        <begin position="164"/>
        <end position="266"/>
    </location>
</feature>
<dbReference type="PANTHER" id="PTHR34978">
    <property type="entry name" value="POSSIBLE SENSOR-TRANSDUCER PROTEIN BLAR"/>
    <property type="match status" value="1"/>
</dbReference>
<dbReference type="RefSeq" id="WP_378958448.1">
    <property type="nucleotide sequence ID" value="NZ_JBHRXC010000016.1"/>
</dbReference>
<feature type="transmembrane region" description="Helical" evidence="1">
    <location>
        <begin position="36"/>
        <end position="55"/>
    </location>
</feature>
<keyword evidence="4" id="KW-1185">Reference proteome</keyword>
<comment type="caution">
    <text evidence="3">The sequence shown here is derived from an EMBL/GenBank/DDBJ whole genome shotgun (WGS) entry which is preliminary data.</text>
</comment>
<reference evidence="4" key="1">
    <citation type="journal article" date="2019" name="Int. J. Syst. Evol. Microbiol.">
        <title>The Global Catalogue of Microorganisms (GCM) 10K type strain sequencing project: providing services to taxonomists for standard genome sequencing and annotation.</title>
        <authorList>
            <consortium name="The Broad Institute Genomics Platform"/>
            <consortium name="The Broad Institute Genome Sequencing Center for Infectious Disease"/>
            <person name="Wu L."/>
            <person name="Ma J."/>
        </authorList>
    </citation>
    <scope>NUCLEOTIDE SEQUENCE [LARGE SCALE GENOMIC DNA]</scope>
    <source>
        <strain evidence="4">CCM 8689</strain>
    </source>
</reference>
<keyword evidence="1" id="KW-0812">Transmembrane</keyword>
<organism evidence="3 4">
    <name type="scientific">Pedobacter jamesrossensis</name>
    <dbReference type="NCBI Taxonomy" id="1908238"/>
    <lineage>
        <taxon>Bacteria</taxon>
        <taxon>Pseudomonadati</taxon>
        <taxon>Bacteroidota</taxon>
        <taxon>Sphingobacteriia</taxon>
        <taxon>Sphingobacteriales</taxon>
        <taxon>Sphingobacteriaceae</taxon>
        <taxon>Pedobacter</taxon>
    </lineage>
</organism>
<dbReference type="InterPro" id="IPR052173">
    <property type="entry name" value="Beta-lactam_resp_regulator"/>
</dbReference>
<feature type="transmembrane region" description="Helical" evidence="1">
    <location>
        <begin position="278"/>
        <end position="299"/>
    </location>
</feature>
<sequence>MELLIYLLKVSACLALFFSFYLLVLRRLTFFKINRFYLLGSLVFSFAIPAMQFTIEQEISFNQKEFTNRTLVTAQSDYLIEKSNPIHTTAFPVVKETAYNWIALIYYGYGLVALAMVLVCIFQIVRLIKYTRDYTSEFNGLKLISKTKGFTNCSFFNYVFIDETKLSETDLQVLLKHEQIHSKQFHSIDKILLMIAKAILWFNPIIYLFDDALEQTHEYEADEATSESFGNHAYAGLLLRLAVNKSEMPLIHNFVKSPIKERVRMLFCKKSNGIKKTIYLFALPIGLALLWLFSVQIVYAEVRHLTDLGFKNKRPIIARNKIKEEEKTVLTSGFKKQKIFSFQKVDTTKSIKLIIPKIISSSKIIGNVKSKSVYLEDAVIEIQGDKLKAKSVEWDRVNNLLTAYKAENFNGSYGVISEKIVFDLKAGTYKTFDSSDDRSRKSFGNYNIRQNDLVNEGF</sequence>
<dbReference type="InterPro" id="IPR008756">
    <property type="entry name" value="Peptidase_M56"/>
</dbReference>
<gene>
    <name evidence="3" type="ORF">ACFOUY_00310</name>
</gene>
<keyword evidence="1" id="KW-1133">Transmembrane helix</keyword>
<proteinExistence type="predicted"/>